<dbReference type="InterPro" id="IPR016786">
    <property type="entry name" value="YdeI_bac"/>
</dbReference>
<gene>
    <name evidence="2" type="ORF">SAMN04487906_2731</name>
</gene>
<evidence type="ECO:0000313" key="2">
    <source>
        <dbReference type="EMBL" id="SFT06608.1"/>
    </source>
</evidence>
<feature type="domain" description="YdhG-like" evidence="1">
    <location>
        <begin position="16"/>
        <end position="112"/>
    </location>
</feature>
<evidence type="ECO:0000313" key="3">
    <source>
        <dbReference type="Proteomes" id="UP000183209"/>
    </source>
</evidence>
<dbReference type="Proteomes" id="UP000183209">
    <property type="component" value="Unassembled WGS sequence"/>
</dbReference>
<organism evidence="2 3">
    <name type="scientific">Zhouia amylolytica</name>
    <dbReference type="NCBI Taxonomy" id="376730"/>
    <lineage>
        <taxon>Bacteria</taxon>
        <taxon>Pseudomonadati</taxon>
        <taxon>Bacteroidota</taxon>
        <taxon>Flavobacteriia</taxon>
        <taxon>Flavobacteriales</taxon>
        <taxon>Flavobacteriaceae</taxon>
        <taxon>Zhouia</taxon>
    </lineage>
</organism>
<proteinExistence type="predicted"/>
<dbReference type="Pfam" id="PF13376">
    <property type="entry name" value="OmdA"/>
    <property type="match status" value="1"/>
</dbReference>
<evidence type="ECO:0000259" key="1">
    <source>
        <dbReference type="Pfam" id="PF08818"/>
    </source>
</evidence>
<dbReference type="AlphaFoldDB" id="A0A1I6UYT3"/>
<dbReference type="InterPro" id="IPR014922">
    <property type="entry name" value="YdhG-like"/>
</dbReference>
<reference evidence="2 3" key="1">
    <citation type="submission" date="2016-10" db="EMBL/GenBank/DDBJ databases">
        <authorList>
            <person name="de Groot N.N."/>
        </authorList>
    </citation>
    <scope>NUCLEOTIDE SEQUENCE [LARGE SCALE GENOMIC DNA]</scope>
    <source>
        <strain evidence="2 3">CGMCC 1.6114</strain>
    </source>
</reference>
<dbReference type="RefSeq" id="WP_074979514.1">
    <property type="nucleotide sequence ID" value="NZ_FPAG01000008.1"/>
</dbReference>
<dbReference type="Pfam" id="PF08818">
    <property type="entry name" value="DUF1801"/>
    <property type="match status" value="1"/>
</dbReference>
<accession>A0A1I6UYT3</accession>
<sequence length="196" mass="23073">MKITSFDEYLKKHKKWEKELTILRTLILETQMEESIKWGAPTYSINKKNVVGLGAFKNHIGLWFFNGALLEDKNNVLINAQEGKTVAMRQWRFTSMDEIDKKLILNYLKEAISNQQEGKEVISARSNNLIIPIELEQAFEENNKLKLAFGEFTPYKKKEFAEYLLEAKRDSTRLKRLEKIIPMILKREGLNDKYRK</sequence>
<protein>
    <submittedName>
        <fullName evidence="2">Uncharacterized conserved protein YdeI, YjbR/CyaY-like superfamily, DUF1801 family</fullName>
    </submittedName>
</protein>
<dbReference type="SUPFAM" id="SSF159888">
    <property type="entry name" value="YdhG-like"/>
    <property type="match status" value="1"/>
</dbReference>
<dbReference type="PIRSF" id="PIRSF021308">
    <property type="entry name" value="UCP021308"/>
    <property type="match status" value="1"/>
</dbReference>
<dbReference type="OrthoDB" id="214150at2"/>
<dbReference type="EMBL" id="FPAG01000008">
    <property type="protein sequence ID" value="SFT06608.1"/>
    <property type="molecule type" value="Genomic_DNA"/>
</dbReference>
<name>A0A1I6UYT3_9FLAO</name>
<dbReference type="Gene3D" id="3.90.1150.200">
    <property type="match status" value="1"/>
</dbReference>